<dbReference type="RefSeq" id="XP_022645782.1">
    <property type="nucleotide sequence ID" value="XM_022790047.1"/>
</dbReference>
<dbReference type="InterPro" id="IPR009003">
    <property type="entry name" value="Peptidase_S1_PA"/>
</dbReference>
<dbReference type="SUPFAM" id="SSF50494">
    <property type="entry name" value="Trypsin-like serine proteases"/>
    <property type="match status" value="1"/>
</dbReference>
<dbReference type="FunFam" id="2.40.10.10:FF:000006">
    <property type="entry name" value="Serine proteinase stubble"/>
    <property type="match status" value="1"/>
</dbReference>
<feature type="domain" description="Peptidase S1" evidence="9">
    <location>
        <begin position="404"/>
        <end position="641"/>
    </location>
</feature>
<proteinExistence type="predicted"/>
<dbReference type="Proteomes" id="UP000594260">
    <property type="component" value="Unplaced"/>
</dbReference>
<dbReference type="PANTHER" id="PTHR24252:SF27">
    <property type="entry name" value="TRANSMEMBRANE PROTEASE SERINE 3-LIKE"/>
    <property type="match status" value="1"/>
</dbReference>
<dbReference type="GO" id="GO:0006508">
    <property type="term" value="P:proteolysis"/>
    <property type="evidence" value="ECO:0007669"/>
    <property type="project" value="UniProtKB-KW"/>
</dbReference>
<dbReference type="OrthoDB" id="5949700at2759"/>
<keyword evidence="1 6" id="KW-0645">Protease</keyword>
<keyword evidence="3 6" id="KW-0720">Serine protease</keyword>
<dbReference type="InterPro" id="IPR001254">
    <property type="entry name" value="Trypsin_dom"/>
</dbReference>
<accession>A0A7M7J2A7</accession>
<dbReference type="InterPro" id="IPR043504">
    <property type="entry name" value="Peptidase_S1_PA_chymotrypsin"/>
</dbReference>
<evidence type="ECO:0000256" key="5">
    <source>
        <dbReference type="ARBA" id="ARBA00023180"/>
    </source>
</evidence>
<dbReference type="GeneID" id="111243844"/>
<feature type="chain" id="PRO_5033596942" description="Peptidase S1 domain-containing protein" evidence="8">
    <location>
        <begin position="19"/>
        <end position="656"/>
    </location>
</feature>
<dbReference type="PANTHER" id="PTHR24252">
    <property type="entry name" value="ACROSIN-RELATED"/>
    <property type="match status" value="1"/>
</dbReference>
<keyword evidence="4" id="KW-1015">Disulfide bond</keyword>
<organism evidence="10 11">
    <name type="scientific">Varroa destructor</name>
    <name type="common">Honeybee mite</name>
    <dbReference type="NCBI Taxonomy" id="109461"/>
    <lineage>
        <taxon>Eukaryota</taxon>
        <taxon>Metazoa</taxon>
        <taxon>Ecdysozoa</taxon>
        <taxon>Arthropoda</taxon>
        <taxon>Chelicerata</taxon>
        <taxon>Arachnida</taxon>
        <taxon>Acari</taxon>
        <taxon>Parasitiformes</taxon>
        <taxon>Mesostigmata</taxon>
        <taxon>Gamasina</taxon>
        <taxon>Dermanyssoidea</taxon>
        <taxon>Varroidae</taxon>
        <taxon>Varroa</taxon>
    </lineage>
</organism>
<feature type="signal peptide" evidence="8">
    <location>
        <begin position="1"/>
        <end position="18"/>
    </location>
</feature>
<evidence type="ECO:0000256" key="3">
    <source>
        <dbReference type="ARBA" id="ARBA00022825"/>
    </source>
</evidence>
<dbReference type="InterPro" id="IPR033116">
    <property type="entry name" value="TRYPSIN_SER"/>
</dbReference>
<dbReference type="PROSITE" id="PS50240">
    <property type="entry name" value="TRYPSIN_DOM"/>
    <property type="match status" value="1"/>
</dbReference>
<dbReference type="PRINTS" id="PR00722">
    <property type="entry name" value="CHYMOTRYPSIN"/>
</dbReference>
<dbReference type="Pfam" id="PF00089">
    <property type="entry name" value="Trypsin"/>
    <property type="match status" value="1"/>
</dbReference>
<evidence type="ECO:0000256" key="4">
    <source>
        <dbReference type="ARBA" id="ARBA00023157"/>
    </source>
</evidence>
<dbReference type="CDD" id="cd00190">
    <property type="entry name" value="Tryp_SPc"/>
    <property type="match status" value="1"/>
</dbReference>
<evidence type="ECO:0000256" key="6">
    <source>
        <dbReference type="RuleBase" id="RU363034"/>
    </source>
</evidence>
<dbReference type="EnsemblMetazoa" id="XM_022790047">
    <property type="protein sequence ID" value="XP_022645782"/>
    <property type="gene ID" value="LOC111243844"/>
</dbReference>
<keyword evidence="8" id="KW-0732">Signal</keyword>
<dbReference type="Gene3D" id="2.40.10.10">
    <property type="entry name" value="Trypsin-like serine proteases"/>
    <property type="match status" value="1"/>
</dbReference>
<evidence type="ECO:0000313" key="10">
    <source>
        <dbReference type="EnsemblMetazoa" id="XP_022645782"/>
    </source>
</evidence>
<keyword evidence="11" id="KW-1185">Reference proteome</keyword>
<protein>
    <recommendedName>
        <fullName evidence="9">Peptidase S1 domain-containing protein</fullName>
    </recommendedName>
</protein>
<dbReference type="InterPro" id="IPR001314">
    <property type="entry name" value="Peptidase_S1A"/>
</dbReference>
<dbReference type="InterPro" id="IPR018114">
    <property type="entry name" value="TRYPSIN_HIS"/>
</dbReference>
<dbReference type="InParanoid" id="A0A7M7J2A7"/>
<dbReference type="KEGG" id="vde:111243844"/>
<dbReference type="PROSITE" id="PS00134">
    <property type="entry name" value="TRYPSIN_HIS"/>
    <property type="match status" value="1"/>
</dbReference>
<dbReference type="PROSITE" id="PS00135">
    <property type="entry name" value="TRYPSIN_SER"/>
    <property type="match status" value="1"/>
</dbReference>
<evidence type="ECO:0000259" key="9">
    <source>
        <dbReference type="PROSITE" id="PS50240"/>
    </source>
</evidence>
<dbReference type="RefSeq" id="XP_022645783.1">
    <property type="nucleotide sequence ID" value="XM_022790048.1"/>
</dbReference>
<evidence type="ECO:0000256" key="1">
    <source>
        <dbReference type="ARBA" id="ARBA00022670"/>
    </source>
</evidence>
<reference evidence="10" key="1">
    <citation type="submission" date="2021-01" db="UniProtKB">
        <authorList>
            <consortium name="EnsemblMetazoa"/>
        </authorList>
    </citation>
    <scope>IDENTIFICATION</scope>
</reference>
<evidence type="ECO:0000313" key="11">
    <source>
        <dbReference type="Proteomes" id="UP000594260"/>
    </source>
</evidence>
<feature type="region of interest" description="Disordered" evidence="7">
    <location>
        <begin position="136"/>
        <end position="173"/>
    </location>
</feature>
<evidence type="ECO:0000256" key="2">
    <source>
        <dbReference type="ARBA" id="ARBA00022801"/>
    </source>
</evidence>
<keyword evidence="2 6" id="KW-0378">Hydrolase</keyword>
<dbReference type="AlphaFoldDB" id="A0A7M7J2A7"/>
<name>A0A7M7J2A7_VARDE</name>
<evidence type="ECO:0000256" key="8">
    <source>
        <dbReference type="SAM" id="SignalP"/>
    </source>
</evidence>
<dbReference type="SMART" id="SM00020">
    <property type="entry name" value="Tryp_SPc"/>
    <property type="match status" value="1"/>
</dbReference>
<evidence type="ECO:0000256" key="7">
    <source>
        <dbReference type="SAM" id="MobiDB-lite"/>
    </source>
</evidence>
<dbReference type="EnsemblMetazoa" id="XM_022790048">
    <property type="protein sequence ID" value="XP_022645783"/>
    <property type="gene ID" value="LOC111243844"/>
</dbReference>
<keyword evidence="5" id="KW-0325">Glycoprotein</keyword>
<dbReference type="GO" id="GO:0004252">
    <property type="term" value="F:serine-type endopeptidase activity"/>
    <property type="evidence" value="ECO:0007669"/>
    <property type="project" value="InterPro"/>
</dbReference>
<sequence length="656" mass="73678">MRLLVKAIICCFVYPALSVQYARNKNYGTSVSMVAHPRPLMLLNPLTPAMPPQWYHVLQNPRQPIIMPQSLQMSRYFPATVTAPHMHAPDAPVRKATFRMSRVLRNHQTPVVMPWRPPILWQPRVPPIMLQRPQMPIYPPRPTLEAPARPPHLRRTPNRPRYSPPQPQFPKRNTFQNQIYPAVPQITKSLFQKPVRHQHLSSAPVNSVSSNSVSFPQQSFYYNSLLDKPALHSSAQIYSRSRSHTSLIYRPLVKKLAAQPVLAHPSGAYISASVAGYTRPKINIAPLNDEMLGEAPITDVLEQEYNNNEQQKHLKNMTVRKPRPAIVQKRTSFITAENCEGSMSCRSLHHCALLGGQATQVACGPFPTFHCCEIHTSTELVHNTSTRIMSDPECGRNREKTSRIVGGHNAEFGEHPWQAFIRVGEARCGGALVSRRHVVTAAHCINGKTINMVEVLLGELILGSVVEELPHERRGVIHMAAHPSYKDLNIDSHDVAVLVLDRPVRYQSNIQPICLPEPDENVTGAMATVSGWGRVFPDQEMKANHLQAVQVPVIDNLLCRRWLRRRNKYAGVFADHVCAGYEQGGNDSCRGDSGGPLVYKKNERWYLIGLVSAGYSCSKPMQPGIYHRISSSSEWISRYVFGKNALKQTNDAHAAL</sequence>